<sequence length="224" mass="24925">LSFPYPLLLVLKLNSTCPPKNSNTRFFLLPNNYLTWMFAMEAKLIGIGAYNIVTGYAGTDLAARSVAVGSFLRPKLSTLSTFISDMRTANQKLILSGLVLDDQFKTLMIMGFATESFDRILQKLENYGIQNKIESITDSDILKSPVTSMYTRSIDSDVSCPHCKRSFRLCTHCGKTGHTEPNCYAKNNSSNHQSKAIGSTSKHQHSSNLTMTEEDEDAIKAIYD</sequence>
<dbReference type="GO" id="GO:0008270">
    <property type="term" value="F:zinc ion binding"/>
    <property type="evidence" value="ECO:0007669"/>
    <property type="project" value="UniProtKB-KW"/>
</dbReference>
<evidence type="ECO:0000313" key="4">
    <source>
        <dbReference type="EMBL" id="POW23482.1"/>
    </source>
</evidence>
<keyword evidence="1" id="KW-0862">Zinc</keyword>
<dbReference type="VEuPathDB" id="FungiDB:PSHT_00075"/>
<dbReference type="Proteomes" id="UP000238274">
    <property type="component" value="Unassembled WGS sequence"/>
</dbReference>
<feature type="non-terminal residue" evidence="4">
    <location>
        <position position="224"/>
    </location>
</feature>
<feature type="non-terminal residue" evidence="4">
    <location>
        <position position="1"/>
    </location>
</feature>
<name>A0A2S4WNY3_9BASI</name>
<reference evidence="5" key="3">
    <citation type="journal article" date="2018" name="Mol. Plant Microbe Interact.">
        <title>Genome sequence resources for the wheat stripe rust pathogen (Puccinia striiformis f. sp. tritici) and the barley stripe rust pathogen (Puccinia striiformis f. sp. hordei).</title>
        <authorList>
            <person name="Xia C."/>
            <person name="Wang M."/>
            <person name="Yin C."/>
            <person name="Cornejo O.E."/>
            <person name="Hulbert S.H."/>
            <person name="Chen X."/>
        </authorList>
    </citation>
    <scope>NUCLEOTIDE SEQUENCE [LARGE SCALE GENOMIC DNA]</scope>
    <source>
        <strain evidence="5">93TX-2</strain>
    </source>
</reference>
<keyword evidence="1" id="KW-0863">Zinc-finger</keyword>
<keyword evidence="5" id="KW-1185">Reference proteome</keyword>
<evidence type="ECO:0000256" key="1">
    <source>
        <dbReference type="PROSITE-ProRule" id="PRU00047"/>
    </source>
</evidence>
<accession>A0A2S4WNY3</accession>
<dbReference type="GO" id="GO:0003676">
    <property type="term" value="F:nucleic acid binding"/>
    <property type="evidence" value="ECO:0007669"/>
    <property type="project" value="InterPro"/>
</dbReference>
<evidence type="ECO:0000313" key="5">
    <source>
        <dbReference type="Proteomes" id="UP000238274"/>
    </source>
</evidence>
<proteinExistence type="predicted"/>
<organism evidence="4 5">
    <name type="scientific">Puccinia striiformis</name>
    <dbReference type="NCBI Taxonomy" id="27350"/>
    <lineage>
        <taxon>Eukaryota</taxon>
        <taxon>Fungi</taxon>
        <taxon>Dikarya</taxon>
        <taxon>Basidiomycota</taxon>
        <taxon>Pucciniomycotina</taxon>
        <taxon>Pucciniomycetes</taxon>
        <taxon>Pucciniales</taxon>
        <taxon>Pucciniaceae</taxon>
        <taxon>Puccinia</taxon>
    </lineage>
</organism>
<gene>
    <name evidence="4" type="ORF">PSHT_00075</name>
</gene>
<dbReference type="AlphaFoldDB" id="A0A2S4WNY3"/>
<dbReference type="PROSITE" id="PS50158">
    <property type="entry name" value="ZF_CCHC"/>
    <property type="match status" value="1"/>
</dbReference>
<feature type="region of interest" description="Disordered" evidence="2">
    <location>
        <begin position="181"/>
        <end position="216"/>
    </location>
</feature>
<protein>
    <recommendedName>
        <fullName evidence="3">CCHC-type domain-containing protein</fullName>
    </recommendedName>
</protein>
<dbReference type="InterPro" id="IPR001878">
    <property type="entry name" value="Znf_CCHC"/>
</dbReference>
<reference evidence="5" key="2">
    <citation type="journal article" date="2018" name="BMC Genomics">
        <title>Genomic insights into host adaptation between the wheat stripe rust pathogen (Puccinia striiformis f. sp. tritici) and the barley stripe rust pathogen (Puccinia striiformis f. sp. hordei).</title>
        <authorList>
            <person name="Xia C."/>
            <person name="Wang M."/>
            <person name="Yin C."/>
            <person name="Cornejo O.E."/>
            <person name="Hulbert S.H."/>
            <person name="Chen X."/>
        </authorList>
    </citation>
    <scope>NUCLEOTIDE SEQUENCE [LARGE SCALE GENOMIC DNA]</scope>
    <source>
        <strain evidence="5">93TX-2</strain>
    </source>
</reference>
<keyword evidence="1" id="KW-0479">Metal-binding</keyword>
<reference evidence="4 5" key="1">
    <citation type="submission" date="2017-12" db="EMBL/GenBank/DDBJ databases">
        <title>Gene loss provides genomic basis for host adaptation in cereal stripe rust fungi.</title>
        <authorList>
            <person name="Xia C."/>
        </authorList>
    </citation>
    <scope>NUCLEOTIDE SEQUENCE [LARGE SCALE GENOMIC DNA]</scope>
    <source>
        <strain evidence="4 5">93TX-2</strain>
    </source>
</reference>
<feature type="compositionally biased region" description="Polar residues" evidence="2">
    <location>
        <begin position="185"/>
        <end position="211"/>
    </location>
</feature>
<feature type="domain" description="CCHC-type" evidence="3">
    <location>
        <begin position="170"/>
        <end position="183"/>
    </location>
</feature>
<dbReference type="OrthoDB" id="10545808at2759"/>
<evidence type="ECO:0000256" key="2">
    <source>
        <dbReference type="SAM" id="MobiDB-lite"/>
    </source>
</evidence>
<comment type="caution">
    <text evidence="4">The sequence shown here is derived from an EMBL/GenBank/DDBJ whole genome shotgun (WGS) entry which is preliminary data.</text>
</comment>
<evidence type="ECO:0000259" key="3">
    <source>
        <dbReference type="PROSITE" id="PS50158"/>
    </source>
</evidence>
<dbReference type="EMBL" id="PKSM01000001">
    <property type="protein sequence ID" value="POW23482.1"/>
    <property type="molecule type" value="Genomic_DNA"/>
</dbReference>